<proteinExistence type="predicted"/>
<dbReference type="InterPro" id="IPR036259">
    <property type="entry name" value="MFS_trans_sf"/>
</dbReference>
<accession>A0ABR4PIF5</accession>
<feature type="transmembrane region" description="Helical" evidence="6">
    <location>
        <begin position="574"/>
        <end position="593"/>
    </location>
</feature>
<feature type="transmembrane region" description="Helical" evidence="6">
    <location>
        <begin position="156"/>
        <end position="173"/>
    </location>
</feature>
<gene>
    <name evidence="7" type="ORF">PVAG01_04864</name>
</gene>
<dbReference type="PANTHER" id="PTHR23501:SF3">
    <property type="entry name" value="MAJOR FACILITATOR SUPERFAMILY (MFS) PROFILE DOMAIN-CONTAINING PROTEIN"/>
    <property type="match status" value="1"/>
</dbReference>
<feature type="transmembrane region" description="Helical" evidence="6">
    <location>
        <begin position="437"/>
        <end position="455"/>
    </location>
</feature>
<reference evidence="7 8" key="1">
    <citation type="submission" date="2024-06" db="EMBL/GenBank/DDBJ databases">
        <title>Complete genome of Phlyctema vagabunda strain 19-DSS-EL-015.</title>
        <authorList>
            <person name="Fiorenzani C."/>
        </authorList>
    </citation>
    <scope>NUCLEOTIDE SEQUENCE [LARGE SCALE GENOMIC DNA]</scope>
    <source>
        <strain evidence="7 8">19-DSS-EL-015</strain>
    </source>
</reference>
<feature type="transmembrane region" description="Helical" evidence="6">
    <location>
        <begin position="368"/>
        <end position="385"/>
    </location>
</feature>
<feature type="transmembrane region" description="Helical" evidence="6">
    <location>
        <begin position="215"/>
        <end position="232"/>
    </location>
</feature>
<keyword evidence="4 6" id="KW-0472">Membrane</keyword>
<comment type="caution">
    <text evidence="7">The sequence shown here is derived from an EMBL/GenBank/DDBJ whole genome shotgun (WGS) entry which is preliminary data.</text>
</comment>
<feature type="transmembrane region" description="Helical" evidence="6">
    <location>
        <begin position="328"/>
        <end position="348"/>
    </location>
</feature>
<name>A0ABR4PIF5_9HELO</name>
<evidence type="ECO:0000256" key="3">
    <source>
        <dbReference type="ARBA" id="ARBA00022989"/>
    </source>
</evidence>
<feature type="transmembrane region" description="Helical" evidence="6">
    <location>
        <begin position="299"/>
        <end position="322"/>
    </location>
</feature>
<evidence type="ECO:0000313" key="7">
    <source>
        <dbReference type="EMBL" id="KAL3423117.1"/>
    </source>
</evidence>
<keyword evidence="8" id="KW-1185">Reference proteome</keyword>
<feature type="transmembrane region" description="Helical" evidence="6">
    <location>
        <begin position="244"/>
        <end position="266"/>
    </location>
</feature>
<feature type="transmembrane region" description="Helical" evidence="6">
    <location>
        <begin position="185"/>
        <end position="203"/>
    </location>
</feature>
<dbReference type="Proteomes" id="UP001629113">
    <property type="component" value="Unassembled WGS sequence"/>
</dbReference>
<dbReference type="EMBL" id="JBFCZG010000004">
    <property type="protein sequence ID" value="KAL3423117.1"/>
    <property type="molecule type" value="Genomic_DNA"/>
</dbReference>
<evidence type="ECO:0000256" key="1">
    <source>
        <dbReference type="ARBA" id="ARBA00004141"/>
    </source>
</evidence>
<evidence type="ECO:0000313" key="8">
    <source>
        <dbReference type="Proteomes" id="UP001629113"/>
    </source>
</evidence>
<sequence>MKFRLGRLGLKGQAAAAPEVEDTGRTTSSDVENPGDKSRNPDAVTPMAGPGSDHENEKLADGNSVGEHVQYGVLAAEASTQVWTKKELILAYVLIWFVQFVQAFSSGVSGTLTPYVTSSFQAHSLTATTSIISGLVSGLIKLPYAKYMDIFGRPQAFAIMTLSMTVGLIMMAACNNVKTYCAAQVFYSIGYTGIDFTITIFIADTSKLKNRAFMIAYSASPWLITTWVYGPACERILATIGFRWGFGIWAIIFPVVCTPLCAIFYYNQRKAVKAGLVNVPPSGRTFAQSFVYYAREFDVIGLLLITSGLALFLLSFSLYSYQKNEWESPLIICFVIFGGLLIIAFSMWEKYFAPVTFIPWPLLKNRTVFFTYTMMASLYCAWYLWDSYFYSFLIVVFNQSVTDATYISNIYTVGSTFWALVMGVLIRYNGRLKWPAVYFGVPMTILGVGLLIKFRAPDVNIGYIVMCQIFIAFGGGTLVICEQMTVMAVSKHQNIPAVLAMEGMIANVGGSIGSTIAAAMWTGIFPKKLGKFLPAESQGDLASIYGDLTVQSSYALGSPTRDAINKSYSETQRLMIITAVCLYSITWGSTLMWEDINVKNIKPWAGLLI</sequence>
<feature type="transmembrane region" description="Helical" evidence="6">
    <location>
        <begin position="461"/>
        <end position="481"/>
    </location>
</feature>
<dbReference type="Gene3D" id="1.20.1250.20">
    <property type="entry name" value="MFS general substrate transporter like domains"/>
    <property type="match status" value="2"/>
</dbReference>
<evidence type="ECO:0000256" key="6">
    <source>
        <dbReference type="SAM" id="Phobius"/>
    </source>
</evidence>
<feature type="transmembrane region" description="Helical" evidence="6">
    <location>
        <begin position="405"/>
        <end position="425"/>
    </location>
</feature>
<keyword evidence="2 6" id="KW-0812">Transmembrane</keyword>
<evidence type="ECO:0000256" key="5">
    <source>
        <dbReference type="SAM" id="MobiDB-lite"/>
    </source>
</evidence>
<protein>
    <submittedName>
        <fullName evidence="7">Siderophore iron transporter</fullName>
    </submittedName>
</protein>
<evidence type="ECO:0000256" key="4">
    <source>
        <dbReference type="ARBA" id="ARBA00023136"/>
    </source>
</evidence>
<feature type="region of interest" description="Disordered" evidence="5">
    <location>
        <begin position="1"/>
        <end position="60"/>
    </location>
</feature>
<dbReference type="InterPro" id="IPR011701">
    <property type="entry name" value="MFS"/>
</dbReference>
<keyword evidence="3 6" id="KW-1133">Transmembrane helix</keyword>
<dbReference type="Pfam" id="PF07690">
    <property type="entry name" value="MFS_1"/>
    <property type="match status" value="1"/>
</dbReference>
<organism evidence="7 8">
    <name type="scientific">Phlyctema vagabunda</name>
    <dbReference type="NCBI Taxonomy" id="108571"/>
    <lineage>
        <taxon>Eukaryota</taxon>
        <taxon>Fungi</taxon>
        <taxon>Dikarya</taxon>
        <taxon>Ascomycota</taxon>
        <taxon>Pezizomycotina</taxon>
        <taxon>Leotiomycetes</taxon>
        <taxon>Helotiales</taxon>
        <taxon>Dermateaceae</taxon>
        <taxon>Phlyctema</taxon>
    </lineage>
</organism>
<evidence type="ECO:0000256" key="2">
    <source>
        <dbReference type="ARBA" id="ARBA00022692"/>
    </source>
</evidence>
<feature type="transmembrane region" description="Helical" evidence="6">
    <location>
        <begin position="88"/>
        <end position="105"/>
    </location>
</feature>
<comment type="subcellular location">
    <subcellularLocation>
        <location evidence="1">Membrane</location>
        <topology evidence="1">Multi-pass membrane protein</topology>
    </subcellularLocation>
</comment>
<dbReference type="SUPFAM" id="SSF103473">
    <property type="entry name" value="MFS general substrate transporter"/>
    <property type="match status" value="2"/>
</dbReference>
<dbReference type="PANTHER" id="PTHR23501">
    <property type="entry name" value="MAJOR FACILITATOR SUPERFAMILY"/>
    <property type="match status" value="1"/>
</dbReference>